<evidence type="ECO:0000313" key="2">
    <source>
        <dbReference type="EMBL" id="MEA5518836.1"/>
    </source>
</evidence>
<dbReference type="Gene3D" id="3.30.1150.10">
    <property type="match status" value="1"/>
</dbReference>
<feature type="region of interest" description="Disordered" evidence="1">
    <location>
        <begin position="204"/>
        <end position="261"/>
    </location>
</feature>
<sequence>MDSSTPFIQSGLASLRQPATVAVLASLGIHGLFAANVEKISLFSRAAQLPPSVELLELSPDQVGGIYPPPPPKFGLSEIAPPPSLASILGGGPTIPEFPVNAPPPPTAESFASVPQEFYTIPVYPSSGIPGTNLPPVVQRSPESYTFSTLPPSVNIPDFTPPPPSSIPEYTPPDQSNTFPDRNSQELDRTREFYEQLDQGNIEFSQAPAPLGQSGILNPPRMGDDEPGSQPPRFPPPKEPTDGVASANIDEQSPTPPEEFRGSILQGLQEGSETAENSNVVANSPVFTQEQPPQGQVSNQQRAMLEGGSLYVNWVLGWLESYPDVQSAQAISISDVYPVEACEQQLSGQALVGVIIGSGGEILAGPELLLDTGYPVLDDTAIQKVQEFVSTESLARGNPTAYQYEFYFNSENCGEMSSPEQAAPENTQPAQNSSTPAVTESEDSSENSVITPPEDVTEIEPSNLEPEMPAQPTEAFTETEPSNLEPEMPAQPTEAFTETEPSNLEPEM</sequence>
<organism evidence="2 3">
    <name type="scientific">Limnoraphis robusta CCNP1315</name>
    <dbReference type="NCBI Taxonomy" id="3110306"/>
    <lineage>
        <taxon>Bacteria</taxon>
        <taxon>Bacillati</taxon>
        <taxon>Cyanobacteriota</taxon>
        <taxon>Cyanophyceae</taxon>
        <taxon>Oscillatoriophycideae</taxon>
        <taxon>Oscillatoriales</taxon>
        <taxon>Sirenicapillariaceae</taxon>
        <taxon>Limnoraphis</taxon>
    </lineage>
</organism>
<comment type="caution">
    <text evidence="2">The sequence shown here is derived from an EMBL/GenBank/DDBJ whole genome shotgun (WGS) entry which is preliminary data.</text>
</comment>
<feature type="region of interest" description="Disordered" evidence="1">
    <location>
        <begin position="413"/>
        <end position="508"/>
    </location>
</feature>
<name>A0ABU5TVA5_9CYAN</name>
<dbReference type="Proteomes" id="UP001301728">
    <property type="component" value="Unassembled WGS sequence"/>
</dbReference>
<feature type="compositionally biased region" description="Polar residues" evidence="1">
    <location>
        <begin position="143"/>
        <end position="152"/>
    </location>
</feature>
<evidence type="ECO:0008006" key="4">
    <source>
        <dbReference type="Google" id="ProtNLM"/>
    </source>
</evidence>
<gene>
    <name evidence="2" type="ORF">VB854_07735</name>
</gene>
<feature type="region of interest" description="Disordered" evidence="1">
    <location>
        <begin position="143"/>
        <end position="184"/>
    </location>
</feature>
<keyword evidence="3" id="KW-1185">Reference proteome</keyword>
<proteinExistence type="predicted"/>
<reference evidence="2 3" key="1">
    <citation type="submission" date="2023-12" db="EMBL/GenBank/DDBJ databases">
        <title>Baltic Sea Cyanobacteria.</title>
        <authorList>
            <person name="Delbaje E."/>
            <person name="Fewer D.P."/>
            <person name="Shishido T.K."/>
        </authorList>
    </citation>
    <scope>NUCLEOTIDE SEQUENCE [LARGE SCALE GENOMIC DNA]</scope>
    <source>
        <strain evidence="2 3">CCNP 1315</strain>
    </source>
</reference>
<feature type="non-terminal residue" evidence="2">
    <location>
        <position position="508"/>
    </location>
</feature>
<feature type="compositionally biased region" description="Pro residues" evidence="1">
    <location>
        <begin position="229"/>
        <end position="238"/>
    </location>
</feature>
<evidence type="ECO:0000313" key="3">
    <source>
        <dbReference type="Proteomes" id="UP001301728"/>
    </source>
</evidence>
<evidence type="ECO:0000256" key="1">
    <source>
        <dbReference type="SAM" id="MobiDB-lite"/>
    </source>
</evidence>
<accession>A0ABU5TVA5</accession>
<dbReference type="RefSeq" id="WP_323306803.1">
    <property type="nucleotide sequence ID" value="NZ_JAYGHT010000016.1"/>
</dbReference>
<dbReference type="EMBL" id="JAYGHT010000016">
    <property type="protein sequence ID" value="MEA5518836.1"/>
    <property type="molecule type" value="Genomic_DNA"/>
</dbReference>
<feature type="compositionally biased region" description="Polar residues" evidence="1">
    <location>
        <begin position="418"/>
        <end position="438"/>
    </location>
</feature>
<protein>
    <recommendedName>
        <fullName evidence="4">TonB C-terminal domain-containing protein</fullName>
    </recommendedName>
</protein>